<evidence type="ECO:0000256" key="1">
    <source>
        <dbReference type="ARBA" id="ARBA00004141"/>
    </source>
</evidence>
<evidence type="ECO:0000256" key="3">
    <source>
        <dbReference type="ARBA" id="ARBA00022989"/>
    </source>
</evidence>
<gene>
    <name evidence="7" type="ORF">F1737_00945</name>
</gene>
<feature type="domain" description="Yip1" evidence="6">
    <location>
        <begin position="10"/>
        <end position="179"/>
    </location>
</feature>
<dbReference type="AlphaFoldDB" id="A0AA97FB68"/>
<evidence type="ECO:0000259" key="6">
    <source>
        <dbReference type="Pfam" id="PF04893"/>
    </source>
</evidence>
<reference evidence="7 8" key="1">
    <citation type="submission" date="2019-09" db="EMBL/GenBank/DDBJ databases">
        <title>The complete genome of Methanoplanus sp. FWC-SCC4.</title>
        <authorList>
            <person name="Chen S.-C."/>
            <person name="Zhou Y.-Z."/>
            <person name="Lai M.-C."/>
        </authorList>
    </citation>
    <scope>NUCLEOTIDE SEQUENCE [LARGE SCALE GENOMIC DNA]</scope>
    <source>
        <strain evidence="7 8">FWC-SCC4</strain>
    </source>
</reference>
<keyword evidence="2 5" id="KW-0812">Transmembrane</keyword>
<protein>
    <submittedName>
        <fullName evidence="7">YIP1 family protein</fullName>
    </submittedName>
</protein>
<accession>A0AA97FB68</accession>
<keyword evidence="3 5" id="KW-1133">Transmembrane helix</keyword>
<keyword evidence="8" id="KW-1185">Reference proteome</keyword>
<keyword evidence="4 5" id="KW-0472">Membrane</keyword>
<evidence type="ECO:0000256" key="5">
    <source>
        <dbReference type="SAM" id="Phobius"/>
    </source>
</evidence>
<feature type="transmembrane region" description="Helical" evidence="5">
    <location>
        <begin position="163"/>
        <end position="187"/>
    </location>
</feature>
<dbReference type="RefSeq" id="WP_317136916.1">
    <property type="nucleotide sequence ID" value="NZ_CP043875.1"/>
</dbReference>
<dbReference type="Pfam" id="PF04893">
    <property type="entry name" value="Yip1"/>
    <property type="match status" value="1"/>
</dbReference>
<dbReference type="GeneID" id="85228692"/>
<sequence>MLSDIYQKFKGIILNPIETFQSCHDEPLKTTIPYFIAIISVFSCLSGIVNMFIVGVISFFYPGMNLELIVIISLLTGLFSILYSIITAVIGLIVISLIFHVCIYILGGRKGIEKTIKATIYSFTPFALIGWIPLVNIVAWIWLFVLEVIALREFHGVSTKRALLAVLIPVMLLIVVILLAILAYFIIIKTGSVMVV</sequence>
<organism evidence="7 8">
    <name type="scientific">Methanochimaera problematica</name>
    <dbReference type="NCBI Taxonomy" id="2609417"/>
    <lineage>
        <taxon>Archaea</taxon>
        <taxon>Methanobacteriati</taxon>
        <taxon>Methanobacteriota</taxon>
        <taxon>Stenosarchaea group</taxon>
        <taxon>Methanomicrobia</taxon>
        <taxon>Methanomicrobiales</taxon>
        <taxon>Methanomicrobiaceae</taxon>
        <taxon>Methanochimaera</taxon>
    </lineage>
</organism>
<evidence type="ECO:0000313" key="7">
    <source>
        <dbReference type="EMBL" id="WOF15347.1"/>
    </source>
</evidence>
<feature type="transmembrane region" description="Helical" evidence="5">
    <location>
        <begin position="81"/>
        <end position="106"/>
    </location>
</feature>
<dbReference type="InterPro" id="IPR006977">
    <property type="entry name" value="Yip1_dom"/>
</dbReference>
<dbReference type="EMBL" id="CP043875">
    <property type="protein sequence ID" value="WOF15347.1"/>
    <property type="molecule type" value="Genomic_DNA"/>
</dbReference>
<name>A0AA97FB68_9EURY</name>
<feature type="transmembrane region" description="Helical" evidence="5">
    <location>
        <begin position="118"/>
        <end position="143"/>
    </location>
</feature>
<proteinExistence type="predicted"/>
<dbReference type="Proteomes" id="UP001301797">
    <property type="component" value="Chromosome"/>
</dbReference>
<dbReference type="KEGG" id="mefw:F1737_00945"/>
<feature type="transmembrane region" description="Helical" evidence="5">
    <location>
        <begin position="34"/>
        <end position="61"/>
    </location>
</feature>
<dbReference type="GO" id="GO:0016020">
    <property type="term" value="C:membrane"/>
    <property type="evidence" value="ECO:0007669"/>
    <property type="project" value="UniProtKB-SubCell"/>
</dbReference>
<comment type="subcellular location">
    <subcellularLocation>
        <location evidence="1">Membrane</location>
        <topology evidence="1">Multi-pass membrane protein</topology>
    </subcellularLocation>
</comment>
<evidence type="ECO:0000313" key="8">
    <source>
        <dbReference type="Proteomes" id="UP001301797"/>
    </source>
</evidence>
<evidence type="ECO:0000256" key="4">
    <source>
        <dbReference type="ARBA" id="ARBA00023136"/>
    </source>
</evidence>
<evidence type="ECO:0000256" key="2">
    <source>
        <dbReference type="ARBA" id="ARBA00022692"/>
    </source>
</evidence>